<dbReference type="Gene3D" id="3.30.9.10">
    <property type="entry name" value="D-Amino Acid Oxidase, subunit A, domain 2"/>
    <property type="match status" value="1"/>
</dbReference>
<name>A0A4P8YP42_9ENTR</name>
<proteinExistence type="predicted"/>
<keyword evidence="1" id="KW-0560">Oxidoreductase</keyword>
<gene>
    <name evidence="3" type="ORF">FEM41_12395</name>
</gene>
<keyword evidence="4" id="KW-1185">Reference proteome</keyword>
<dbReference type="InterPro" id="IPR036188">
    <property type="entry name" value="FAD/NAD-bd_sf"/>
</dbReference>
<organism evidence="3 4">
    <name type="scientific">Jejubacter calystegiae</name>
    <dbReference type="NCBI Taxonomy" id="2579935"/>
    <lineage>
        <taxon>Bacteria</taxon>
        <taxon>Pseudomonadati</taxon>
        <taxon>Pseudomonadota</taxon>
        <taxon>Gammaproteobacteria</taxon>
        <taxon>Enterobacterales</taxon>
        <taxon>Enterobacteriaceae</taxon>
        <taxon>Jejubacter</taxon>
    </lineage>
</organism>
<sequence length="441" mass="47650">MPYRPPSAPDFSVYACDLLPGCGNAPLEEETETEVAIIGGGLLGVSTALHLAQSGVACTLLEKATLGAGASGRNGGQLVPGLARWKAKDIQQTFPADEARWLWSFAAMETMGLLTSLMEQYRIDAEYRPGHLTAAVHPGHLRALGQESAARAALGDDSTRLIDARECGRYINASGYHGALLDTLGGQIQPLKLLYGLWQGYQALGGRTYEHTPALSIEPERRGYMITTPSGRLLARKAVVLAVHADTPTLLPAHRAVTLPLYTYLALTTPIPEGSHSLLPGGLAVYDTRVQIDYYRAYGEDRLLFGGLGTGRRMGNDAAARRIERRLRSVFPQCPQLRAALCWSGRFDITRSGMPVCTRSAGSSPLYAVHGWNGHGVGQSVRIGKAISDDVLGKNHDFTRLTRFRHSDFPLSFLPDSWLAGGGLAWSSAINALNPQKMNSF</sequence>
<evidence type="ECO:0000313" key="3">
    <source>
        <dbReference type="EMBL" id="QCT20392.1"/>
    </source>
</evidence>
<dbReference type="GO" id="GO:0005737">
    <property type="term" value="C:cytoplasm"/>
    <property type="evidence" value="ECO:0007669"/>
    <property type="project" value="TreeGrafter"/>
</dbReference>
<feature type="domain" description="FAD dependent oxidoreductase" evidence="2">
    <location>
        <begin position="35"/>
        <end position="389"/>
    </location>
</feature>
<dbReference type="PANTHER" id="PTHR13847">
    <property type="entry name" value="SARCOSINE DEHYDROGENASE-RELATED"/>
    <property type="match status" value="1"/>
</dbReference>
<dbReference type="OrthoDB" id="6925984at2"/>
<evidence type="ECO:0000259" key="2">
    <source>
        <dbReference type="Pfam" id="PF01266"/>
    </source>
</evidence>
<protein>
    <submittedName>
        <fullName evidence="3">FAD-binding oxidoreductase</fullName>
    </submittedName>
</protein>
<dbReference type="KEGG" id="izh:FEM41_12395"/>
<dbReference type="InterPro" id="IPR006076">
    <property type="entry name" value="FAD-dep_OxRdtase"/>
</dbReference>
<reference evidence="3 4" key="1">
    <citation type="submission" date="2019-05" db="EMBL/GenBank/DDBJ databases">
        <title>Complete genome sequence of Izhakiella calystegiae KSNA2, an endophyte isolated from beach morning glory (Calystegia soldanella).</title>
        <authorList>
            <person name="Jiang L."/>
            <person name="Jeong J.C."/>
            <person name="Kim C.Y."/>
            <person name="Kim D.H."/>
            <person name="Kim S.W."/>
            <person name="Lee j."/>
        </authorList>
    </citation>
    <scope>NUCLEOTIDE SEQUENCE [LARGE SCALE GENOMIC DNA]</scope>
    <source>
        <strain evidence="3 4">KSNA2</strain>
    </source>
</reference>
<dbReference type="GO" id="GO:0016491">
    <property type="term" value="F:oxidoreductase activity"/>
    <property type="evidence" value="ECO:0007669"/>
    <property type="project" value="UniProtKB-KW"/>
</dbReference>
<dbReference type="EMBL" id="CP040428">
    <property type="protein sequence ID" value="QCT20392.1"/>
    <property type="molecule type" value="Genomic_DNA"/>
</dbReference>
<dbReference type="SUPFAM" id="SSF51905">
    <property type="entry name" value="FAD/NAD(P)-binding domain"/>
    <property type="match status" value="1"/>
</dbReference>
<evidence type="ECO:0000313" key="4">
    <source>
        <dbReference type="Proteomes" id="UP000302163"/>
    </source>
</evidence>
<dbReference type="Proteomes" id="UP000302163">
    <property type="component" value="Chromosome"/>
</dbReference>
<dbReference type="PANTHER" id="PTHR13847:SF281">
    <property type="entry name" value="FAD DEPENDENT OXIDOREDUCTASE DOMAIN-CONTAINING PROTEIN"/>
    <property type="match status" value="1"/>
</dbReference>
<dbReference type="Pfam" id="PF01266">
    <property type="entry name" value="DAO"/>
    <property type="match status" value="1"/>
</dbReference>
<evidence type="ECO:0000256" key="1">
    <source>
        <dbReference type="ARBA" id="ARBA00023002"/>
    </source>
</evidence>
<dbReference type="RefSeq" id="WP_138096267.1">
    <property type="nucleotide sequence ID" value="NZ_CP040428.1"/>
</dbReference>
<dbReference type="AlphaFoldDB" id="A0A4P8YP42"/>
<accession>A0A4P8YP42</accession>
<dbReference type="Gene3D" id="3.50.50.60">
    <property type="entry name" value="FAD/NAD(P)-binding domain"/>
    <property type="match status" value="1"/>
</dbReference>